<evidence type="ECO:0000256" key="3">
    <source>
        <dbReference type="ARBA" id="ARBA00023054"/>
    </source>
</evidence>
<protein>
    <submittedName>
        <fullName evidence="9">Trafficking kinesin protein 2</fullName>
    </submittedName>
</protein>
<evidence type="ECO:0000259" key="7">
    <source>
        <dbReference type="SMART" id="SM01423"/>
    </source>
</evidence>
<feature type="coiled-coil region" evidence="5">
    <location>
        <begin position="118"/>
        <end position="152"/>
    </location>
</feature>
<dbReference type="GO" id="GO:1904115">
    <property type="term" value="C:axon cytoplasm"/>
    <property type="evidence" value="ECO:0007669"/>
    <property type="project" value="GOC"/>
</dbReference>
<dbReference type="AlphaFoldDB" id="A0A3B3SED7"/>
<proteinExistence type="inferred from homology"/>
<dbReference type="RefSeq" id="XP_023698357.1">
    <property type="nucleotide sequence ID" value="XM_023842589.2"/>
</dbReference>
<sequence length="941" mass="102948">MFEVKPKSGEKVDPSSDSGDGAEAPEPEPAWFGSECESLYPLESRDMVAPPCGAEEEDAAICPVLAEQTLPYMVLTTDGVDQMARTHNDVAMVTHLLAERDRDLELAARIGQSLLQRNHLLQERNEAMDEQLAKTSEQVRQLQHELVKKDQLLRMVANASEEAEAEPRRSPPPSYRRPLTASLTANQLEVLQSKLQELEEENVALRSKARRLKTETLTYEEKEQELVRDCVQELRNCNSQMVALTDELFQRNEELLRHQEEIAQLLSQIVELQHRVKELALEKEELRAHLRASRDAQRQLTAELNELQEENSECTAMLQESHEEIKELRGRSLPSAALHTHLPYGLLPQDSLAAEIEGSMLRDRSEEEGAYQEQRVSQRRVFQAVRSMNKSVHQAAIPGSSRGGVVMTAQPFLSTQVDGADESGHSARNQAQLGQPDSPGGGDLLAALRRLSLRRQNHACELRFFQAQREGRLQEQLGKEAEVGGCTSPGGSSVSFSFSDLSASGYKTFLPEKLQIVKPMEGSLTLHHWQQLAQPHLASILDPPPGVVTKGFRPLPQDTVYRLTDPEEDEEEERLADGAPGTRRQAGVGSKWEEEDNEEEEGGIVFMVPCTSTPEEKMEGRRLNPPLPSPPASVAQSAHQQGAQLSSSYSVVSGEPPASTALYRNRCVEVCSGAPPCSSALSASADRNPGKCLSSTFSTYTFTTCRILHPSDVTQVTPSSLCRPLVAVTSNIPSSMRTGPSTPVTPCRLSLEESLPPMAPCGLARILLEKGISAQCRPAPVTPPCLLQHADPPSLGPFEPAASSDSFLASRPAELFLQDVYGLRLGRPQADPPPLGLAERLQRLGFTKKLQVGSPRAPESALPCVAAGCSLLERLRRNQSLPTVVGGWSLPLSGPLPQLTPPPHMSLAPTEPNTVLTSLSHKQATHGSIRLDIGEGPSTDR</sequence>
<dbReference type="STRING" id="1676925.ENSPKIP00000028351"/>
<reference evidence="9" key="1">
    <citation type="submission" date="2025-08" db="UniProtKB">
        <authorList>
            <consortium name="Ensembl"/>
        </authorList>
    </citation>
    <scope>IDENTIFICATION</scope>
</reference>
<dbReference type="PANTHER" id="PTHR15751">
    <property type="entry name" value="TRAFFICKING KINESIN-BINDING PROTEIN"/>
    <property type="match status" value="1"/>
</dbReference>
<feature type="compositionally biased region" description="Polar residues" evidence="6">
    <location>
        <begin position="634"/>
        <end position="651"/>
    </location>
</feature>
<dbReference type="GO" id="GO:0017022">
    <property type="term" value="F:myosin binding"/>
    <property type="evidence" value="ECO:0007669"/>
    <property type="project" value="TreeGrafter"/>
</dbReference>
<dbReference type="InterPro" id="IPR051946">
    <property type="entry name" value="Intracell_Traff-Reg"/>
</dbReference>
<feature type="region of interest" description="Disordered" evidence="6">
    <location>
        <begin position="158"/>
        <end position="178"/>
    </location>
</feature>
<dbReference type="GeneTree" id="ENSGT00940000158202"/>
<dbReference type="SMART" id="SM01424">
    <property type="entry name" value="HAP1_N"/>
    <property type="match status" value="1"/>
</dbReference>
<comment type="similarity">
    <text evidence="2">Belongs to the milton family.</text>
</comment>
<reference evidence="9" key="2">
    <citation type="submission" date="2025-09" db="UniProtKB">
        <authorList>
            <consortium name="Ensembl"/>
        </authorList>
    </citation>
    <scope>IDENTIFICATION</scope>
</reference>
<dbReference type="GO" id="GO:0031410">
    <property type="term" value="C:cytoplasmic vesicle"/>
    <property type="evidence" value="ECO:0007669"/>
    <property type="project" value="TreeGrafter"/>
</dbReference>
<evidence type="ECO:0000259" key="8">
    <source>
        <dbReference type="SMART" id="SM01424"/>
    </source>
</evidence>
<dbReference type="GeneID" id="111859675"/>
<feature type="region of interest" description="Disordered" evidence="6">
    <location>
        <begin position="417"/>
        <end position="441"/>
    </location>
</feature>
<evidence type="ECO:0000256" key="5">
    <source>
        <dbReference type="SAM" id="Coils"/>
    </source>
</evidence>
<keyword evidence="4" id="KW-0496">Mitochondrion</keyword>
<dbReference type="GO" id="GO:0005739">
    <property type="term" value="C:mitochondrion"/>
    <property type="evidence" value="ECO:0007669"/>
    <property type="project" value="UniProtKB-SubCell"/>
</dbReference>
<dbReference type="GO" id="GO:0047496">
    <property type="term" value="P:vesicle transport along microtubule"/>
    <property type="evidence" value="ECO:0007669"/>
    <property type="project" value="TreeGrafter"/>
</dbReference>
<dbReference type="GO" id="GO:0006605">
    <property type="term" value="P:protein targeting"/>
    <property type="evidence" value="ECO:0007669"/>
    <property type="project" value="TreeGrafter"/>
</dbReference>
<feature type="domain" description="HAP1 N-terminal" evidence="8">
    <location>
        <begin position="36"/>
        <end position="331"/>
    </location>
</feature>
<accession>A0A3B3SED7</accession>
<feature type="compositionally biased region" description="Basic and acidic residues" evidence="6">
    <location>
        <begin position="1"/>
        <end position="14"/>
    </location>
</feature>
<comment type="subcellular location">
    <subcellularLocation>
        <location evidence="1">Mitochondrion</location>
    </subcellularLocation>
</comment>
<feature type="domain" description="Trafficking kinesin-binding protein C-terminal" evidence="7">
    <location>
        <begin position="390"/>
        <end position="523"/>
    </location>
</feature>
<dbReference type="GO" id="GO:0048311">
    <property type="term" value="P:mitochondrion distribution"/>
    <property type="evidence" value="ECO:0007669"/>
    <property type="project" value="TreeGrafter"/>
</dbReference>
<feature type="compositionally biased region" description="Polar residues" evidence="6">
    <location>
        <begin position="426"/>
        <end position="435"/>
    </location>
</feature>
<dbReference type="SMART" id="SM01423">
    <property type="entry name" value="Milton"/>
    <property type="match status" value="1"/>
</dbReference>
<evidence type="ECO:0000256" key="6">
    <source>
        <dbReference type="SAM" id="MobiDB-lite"/>
    </source>
</evidence>
<evidence type="ECO:0000256" key="1">
    <source>
        <dbReference type="ARBA" id="ARBA00004173"/>
    </source>
</evidence>
<dbReference type="GO" id="GO:0022008">
    <property type="term" value="P:neurogenesis"/>
    <property type="evidence" value="ECO:0007669"/>
    <property type="project" value="TreeGrafter"/>
</dbReference>
<dbReference type="InterPro" id="IPR022154">
    <property type="entry name" value="TRAK1/2_C"/>
</dbReference>
<feature type="region of interest" description="Disordered" evidence="6">
    <location>
        <begin position="558"/>
        <end position="651"/>
    </location>
</feature>
<dbReference type="PANTHER" id="PTHR15751:SF13">
    <property type="entry name" value="TRAFFICKING KINESIN-BINDING PROTEIN 2"/>
    <property type="match status" value="1"/>
</dbReference>
<dbReference type="InterPro" id="IPR006933">
    <property type="entry name" value="HAP1_N"/>
</dbReference>
<feature type="compositionally biased region" description="Acidic residues" evidence="6">
    <location>
        <begin position="593"/>
        <end position="602"/>
    </location>
</feature>
<evidence type="ECO:0000313" key="10">
    <source>
        <dbReference type="Proteomes" id="UP000261540"/>
    </source>
</evidence>
<feature type="coiled-coil region" evidence="5">
    <location>
        <begin position="255"/>
        <end position="324"/>
    </location>
</feature>
<organism evidence="9 10">
    <name type="scientific">Paramormyrops kingsleyae</name>
    <dbReference type="NCBI Taxonomy" id="1676925"/>
    <lineage>
        <taxon>Eukaryota</taxon>
        <taxon>Metazoa</taxon>
        <taxon>Chordata</taxon>
        <taxon>Craniata</taxon>
        <taxon>Vertebrata</taxon>
        <taxon>Euteleostomi</taxon>
        <taxon>Actinopterygii</taxon>
        <taxon>Neopterygii</taxon>
        <taxon>Teleostei</taxon>
        <taxon>Osteoglossocephala</taxon>
        <taxon>Osteoglossomorpha</taxon>
        <taxon>Osteoglossiformes</taxon>
        <taxon>Mormyridae</taxon>
        <taxon>Paramormyrops</taxon>
    </lineage>
</organism>
<evidence type="ECO:0000256" key="4">
    <source>
        <dbReference type="ARBA" id="ARBA00023128"/>
    </source>
</evidence>
<dbReference type="GO" id="GO:0030425">
    <property type="term" value="C:dendrite"/>
    <property type="evidence" value="ECO:0007669"/>
    <property type="project" value="TreeGrafter"/>
</dbReference>
<evidence type="ECO:0000313" key="9">
    <source>
        <dbReference type="Ensembl" id="ENSPKIP00000028351.1"/>
    </source>
</evidence>
<feature type="region of interest" description="Disordered" evidence="6">
    <location>
        <begin position="1"/>
        <end position="34"/>
    </location>
</feature>
<name>A0A3B3SED7_9TELE</name>
<dbReference type="Ensembl" id="ENSPKIT00000009129.1">
    <property type="protein sequence ID" value="ENSPKIP00000028351.1"/>
    <property type="gene ID" value="ENSPKIG00000010030.1"/>
</dbReference>
<keyword evidence="3 5" id="KW-0175">Coiled coil</keyword>
<feature type="coiled-coil region" evidence="5">
    <location>
        <begin position="181"/>
        <end position="215"/>
    </location>
</feature>
<dbReference type="Pfam" id="PF12448">
    <property type="entry name" value="Milton"/>
    <property type="match status" value="1"/>
</dbReference>
<dbReference type="GO" id="GO:0098957">
    <property type="term" value="P:anterograde axonal transport of mitochondrion"/>
    <property type="evidence" value="ECO:0007669"/>
    <property type="project" value="TreeGrafter"/>
</dbReference>
<keyword evidence="10" id="KW-1185">Reference proteome</keyword>
<dbReference type="Proteomes" id="UP000261540">
    <property type="component" value="Unplaced"/>
</dbReference>
<feature type="region of interest" description="Disordered" evidence="6">
    <location>
        <begin position="921"/>
        <end position="941"/>
    </location>
</feature>
<dbReference type="OrthoDB" id="10067624at2759"/>
<dbReference type="GO" id="GO:0050811">
    <property type="term" value="F:GABA receptor binding"/>
    <property type="evidence" value="ECO:0007669"/>
    <property type="project" value="TreeGrafter"/>
</dbReference>
<dbReference type="Pfam" id="PF04849">
    <property type="entry name" value="HAP1_N"/>
    <property type="match status" value="1"/>
</dbReference>
<evidence type="ECO:0000256" key="2">
    <source>
        <dbReference type="ARBA" id="ARBA00007007"/>
    </source>
</evidence>